<dbReference type="RefSeq" id="WP_136132729.1">
    <property type="nucleotide sequence ID" value="NZ_PDKR01000005.1"/>
</dbReference>
<dbReference type="EMBL" id="PDKR01000005">
    <property type="protein sequence ID" value="PPI88421.1"/>
    <property type="molecule type" value="Genomic_DNA"/>
</dbReference>
<dbReference type="Proteomes" id="UP000295937">
    <property type="component" value="Unassembled WGS sequence"/>
</dbReference>
<evidence type="ECO:0000313" key="2">
    <source>
        <dbReference type="EMBL" id="PPI88421.1"/>
    </source>
</evidence>
<comment type="caution">
    <text evidence="2">The sequence shown here is derived from an EMBL/GenBank/DDBJ whole genome shotgun (WGS) entry which is preliminary data.</text>
</comment>
<dbReference type="InterPro" id="IPR015942">
    <property type="entry name" value="Asp/Glu/hydantoin_racemase"/>
</dbReference>
<dbReference type="InterPro" id="IPR052186">
    <property type="entry name" value="Hydantoin_racemase-like"/>
</dbReference>
<sequence length="244" mass="26381">MQLIQVINPNTSIEVTKIINQTTKKVKLNNIDITVVSPTKGGVSSIEGSFDGIIAAMSVLDQVKLGRLQGVLGHVIACFGDPGLIAAREISVRPVIGMAEAAMHVATFVSTRFSIITTLPRTLIIIKQLLHQYGFMQHCAAIHDINFSVLELAKNKEQAYQKIIKCCMKAKNNDGIGAIILGCAAMSNLAPLLTEELQIPVIDGIIAAINMVELLNKLSLGISKYGDLDFPSYKKLSGIFQHLS</sequence>
<dbReference type="PANTHER" id="PTHR28047:SF5">
    <property type="entry name" value="PROTEIN DCG1"/>
    <property type="match status" value="1"/>
</dbReference>
<dbReference type="OrthoDB" id="9791723at2"/>
<dbReference type="InterPro" id="IPR053714">
    <property type="entry name" value="Iso_Racemase_Enz_sf"/>
</dbReference>
<dbReference type="PANTHER" id="PTHR28047">
    <property type="entry name" value="PROTEIN DCG1"/>
    <property type="match status" value="1"/>
</dbReference>
<comment type="similarity">
    <text evidence="1">Belongs to the HyuE racemase family.</text>
</comment>
<protein>
    <submittedName>
        <fullName evidence="2">Asp/Glu racemase</fullName>
    </submittedName>
</protein>
<accession>A0A2P5T1F7</accession>
<dbReference type="Pfam" id="PF01177">
    <property type="entry name" value="Asp_Glu_race"/>
    <property type="match status" value="1"/>
</dbReference>
<dbReference type="Gene3D" id="3.40.50.12500">
    <property type="match status" value="1"/>
</dbReference>
<proteinExistence type="inferred from homology"/>
<reference evidence="2 3" key="1">
    <citation type="journal article" date="2018" name="Genome Biol. Evol.">
        <title>Cladogenesis and Genomic Streamlining in Extracellular Endosymbionts of Tropical Stink Bugs.</title>
        <authorList>
            <person name="Otero-Bravo A."/>
            <person name="Goffredi S."/>
            <person name="Sabree Z.L."/>
        </authorList>
    </citation>
    <scope>NUCLEOTIDE SEQUENCE [LARGE SCALE GENOMIC DNA]</scope>
    <source>
        <strain evidence="2 3">SoEO</strain>
    </source>
</reference>
<evidence type="ECO:0000313" key="3">
    <source>
        <dbReference type="Proteomes" id="UP000295937"/>
    </source>
</evidence>
<name>A0A2P5T1F7_9GAMM</name>
<dbReference type="GO" id="GO:0047661">
    <property type="term" value="F:amino-acid racemase activity"/>
    <property type="evidence" value="ECO:0007669"/>
    <property type="project" value="InterPro"/>
</dbReference>
<organism evidence="2 3">
    <name type="scientific">Candidatus Pantoea edessiphila</name>
    <dbReference type="NCBI Taxonomy" id="2044610"/>
    <lineage>
        <taxon>Bacteria</taxon>
        <taxon>Pseudomonadati</taxon>
        <taxon>Pseudomonadota</taxon>
        <taxon>Gammaproteobacteria</taxon>
        <taxon>Enterobacterales</taxon>
        <taxon>Erwiniaceae</taxon>
        <taxon>Pantoea</taxon>
    </lineage>
</organism>
<gene>
    <name evidence="2" type="ORF">CRV09_03270</name>
</gene>
<dbReference type="AlphaFoldDB" id="A0A2P5T1F7"/>
<evidence type="ECO:0000256" key="1">
    <source>
        <dbReference type="ARBA" id="ARBA00038414"/>
    </source>
</evidence>